<evidence type="ECO:0000313" key="2">
    <source>
        <dbReference type="Proteomes" id="UP000269289"/>
    </source>
</evidence>
<sequence length="235" mass="26563">MTSELEVRSKAFAGEIGSVLKDSLGTDTQIVSIRYGDRYAIRPAGETPAERRIPLTVNGQHLADLAVALYQTLDHSGAHLKTTRTDFGVFSTLDRTPLLRLEYRSDMREDPVCHWQFHAERGAFTHLLSIANSSDARRVPSPHDLSKVHLPVGGERFRPCLEDFVEMLIRDCGVDAAPGWQSALTAGRERWRRRQFRTSVRDLQDEAAAVLEAHGWTLTPPTFAYEPHLQPYRSW</sequence>
<organism evidence="1 2">
    <name type="scientific">Cellulomonas triticagri</name>
    <dbReference type="NCBI Taxonomy" id="2483352"/>
    <lineage>
        <taxon>Bacteria</taxon>
        <taxon>Bacillati</taxon>
        <taxon>Actinomycetota</taxon>
        <taxon>Actinomycetes</taxon>
        <taxon>Micrococcales</taxon>
        <taxon>Cellulomonadaceae</taxon>
        <taxon>Cellulomonas</taxon>
    </lineage>
</organism>
<comment type="caution">
    <text evidence="1">The sequence shown here is derived from an EMBL/GenBank/DDBJ whole genome shotgun (WGS) entry which is preliminary data.</text>
</comment>
<evidence type="ECO:0000313" key="1">
    <source>
        <dbReference type="EMBL" id="RMI14216.1"/>
    </source>
</evidence>
<gene>
    <name evidence="1" type="ORF">EBM89_01040</name>
</gene>
<protein>
    <submittedName>
        <fullName evidence="1">Uncharacterized protein</fullName>
    </submittedName>
</protein>
<keyword evidence="2" id="KW-1185">Reference proteome</keyword>
<reference evidence="1 2" key="1">
    <citation type="submission" date="2018-10" db="EMBL/GenBank/DDBJ databases">
        <title>Isolation, diversity and antifungal activity of actinobacteria from wheat.</title>
        <authorList>
            <person name="Han C."/>
        </authorList>
    </citation>
    <scope>NUCLEOTIDE SEQUENCE [LARGE SCALE GENOMIC DNA]</scope>
    <source>
        <strain evidence="1 2">NEAU-YY56</strain>
    </source>
</reference>
<dbReference type="EMBL" id="RFFI01000003">
    <property type="protein sequence ID" value="RMI14216.1"/>
    <property type="molecule type" value="Genomic_DNA"/>
</dbReference>
<name>A0A3M2JPF9_9CELL</name>
<dbReference type="RefSeq" id="WP_122147608.1">
    <property type="nucleotide sequence ID" value="NZ_RFFI01000003.1"/>
</dbReference>
<accession>A0A3M2JPF9</accession>
<dbReference type="AlphaFoldDB" id="A0A3M2JPF9"/>
<proteinExistence type="predicted"/>
<dbReference type="OrthoDB" id="4086179at2"/>
<dbReference type="Proteomes" id="UP000269289">
    <property type="component" value="Unassembled WGS sequence"/>
</dbReference>